<accession>A0A8S9IVC6</accession>
<gene>
    <name evidence="2" type="ORF">F2Q70_00004463</name>
</gene>
<evidence type="ECO:0000313" key="2">
    <source>
        <dbReference type="EMBL" id="KAF2573383.1"/>
    </source>
</evidence>
<feature type="region of interest" description="Disordered" evidence="1">
    <location>
        <begin position="1"/>
        <end position="74"/>
    </location>
</feature>
<sequence length="190" mass="21678">MGRSSSIAKNLTRLCSSAPQKNGKQLSEQVKKKFTAAEKGKQKELEQPIETPVAAEKEPTERINQPEPERPAEVVCPIPEPVPAREFTPKVPYPIPAKVTRKDREEMKCRKMVEDLTVRLPLMDAIQMMPSMHSFMKGLISGKISEENEFMTVSKECSALRPSRVSRTLTQMGILRCWTPKGVWEEWWRV</sequence>
<feature type="compositionally biased region" description="Basic and acidic residues" evidence="1">
    <location>
        <begin position="29"/>
        <end position="46"/>
    </location>
</feature>
<reference evidence="2" key="1">
    <citation type="submission" date="2019-12" db="EMBL/GenBank/DDBJ databases">
        <title>Genome sequencing and annotation of Brassica cretica.</title>
        <authorList>
            <person name="Studholme D.J."/>
            <person name="Sarris P.F."/>
        </authorList>
    </citation>
    <scope>NUCLEOTIDE SEQUENCE</scope>
    <source>
        <strain evidence="2">PFS-102/07</strain>
        <tissue evidence="2">Leaf</tissue>
    </source>
</reference>
<organism evidence="2">
    <name type="scientific">Brassica cretica</name>
    <name type="common">Mustard</name>
    <dbReference type="NCBI Taxonomy" id="69181"/>
    <lineage>
        <taxon>Eukaryota</taxon>
        <taxon>Viridiplantae</taxon>
        <taxon>Streptophyta</taxon>
        <taxon>Embryophyta</taxon>
        <taxon>Tracheophyta</taxon>
        <taxon>Spermatophyta</taxon>
        <taxon>Magnoliopsida</taxon>
        <taxon>eudicotyledons</taxon>
        <taxon>Gunneridae</taxon>
        <taxon>Pentapetalae</taxon>
        <taxon>rosids</taxon>
        <taxon>malvids</taxon>
        <taxon>Brassicales</taxon>
        <taxon>Brassicaceae</taxon>
        <taxon>Brassiceae</taxon>
        <taxon>Brassica</taxon>
    </lineage>
</organism>
<dbReference type="AlphaFoldDB" id="A0A8S9IVC6"/>
<comment type="caution">
    <text evidence="2">The sequence shown here is derived from an EMBL/GenBank/DDBJ whole genome shotgun (WGS) entry which is preliminary data.</text>
</comment>
<name>A0A8S9IVC6_BRACR</name>
<evidence type="ECO:0000256" key="1">
    <source>
        <dbReference type="SAM" id="MobiDB-lite"/>
    </source>
</evidence>
<proteinExistence type="predicted"/>
<protein>
    <submittedName>
        <fullName evidence="2">Uncharacterized protein</fullName>
    </submittedName>
</protein>
<dbReference type="EMBL" id="QGKY02001015">
    <property type="protein sequence ID" value="KAF2573383.1"/>
    <property type="molecule type" value="Genomic_DNA"/>
</dbReference>
<feature type="compositionally biased region" description="Polar residues" evidence="1">
    <location>
        <begin position="1"/>
        <end position="28"/>
    </location>
</feature>